<feature type="compositionally biased region" description="Polar residues" evidence="3">
    <location>
        <begin position="148"/>
        <end position="165"/>
    </location>
</feature>
<evidence type="ECO:0000256" key="1">
    <source>
        <dbReference type="ARBA" id="ARBA00004123"/>
    </source>
</evidence>
<dbReference type="GO" id="GO:0006357">
    <property type="term" value="P:regulation of transcription by RNA polymerase II"/>
    <property type="evidence" value="ECO:0007669"/>
    <property type="project" value="TreeGrafter"/>
</dbReference>
<evidence type="ECO:0000256" key="2">
    <source>
        <dbReference type="ARBA" id="ARBA00023242"/>
    </source>
</evidence>
<dbReference type="GO" id="GO:0005654">
    <property type="term" value="C:nucleoplasm"/>
    <property type="evidence" value="ECO:0007669"/>
    <property type="project" value="TreeGrafter"/>
</dbReference>
<feature type="domain" description="SWI/SNF-like complex subunit BAF250 C-terminal" evidence="4">
    <location>
        <begin position="572"/>
        <end position="807"/>
    </location>
</feature>
<dbReference type="GO" id="GO:0016514">
    <property type="term" value="C:SWI/SNF complex"/>
    <property type="evidence" value="ECO:0007669"/>
    <property type="project" value="InterPro"/>
</dbReference>
<dbReference type="Proteomes" id="UP001142055">
    <property type="component" value="Chromosome 1"/>
</dbReference>
<dbReference type="GO" id="GO:0006338">
    <property type="term" value="P:chromatin remodeling"/>
    <property type="evidence" value="ECO:0007669"/>
    <property type="project" value="InterPro"/>
</dbReference>
<proteinExistence type="predicted"/>
<feature type="region of interest" description="Disordered" evidence="3">
    <location>
        <begin position="265"/>
        <end position="288"/>
    </location>
</feature>
<evidence type="ECO:0000259" key="4">
    <source>
        <dbReference type="Pfam" id="PF12031"/>
    </source>
</evidence>
<dbReference type="EMBL" id="JAPWDV010000001">
    <property type="protein sequence ID" value="KAJ6222253.1"/>
    <property type="molecule type" value="Genomic_DNA"/>
</dbReference>
<dbReference type="OMA" id="LYDDCAP"/>
<feature type="compositionally biased region" description="Low complexity" evidence="3">
    <location>
        <begin position="27"/>
        <end position="49"/>
    </location>
</feature>
<sequence length="883" mass="101079">MMNPNQYQPNAYYQGAPGYPKSGFPSQQTQANGHWQHQQQAQPPSSQQQMTVPNTGKKPTYQGQTIEPPHSANYHNPSAYQPGNSPYYARPPIQSSNVQQQYPPANMSPQAPRHYPVQQQHQQRFNNSYSSSPYRNESDSKGPYPYASQHSAPNNYNYESTRNQIPYNQQPPHQRQQPPPPSTSQQPTGSQPAQHHLQQQQQPQQPNMYPNMSSHNMSYPQRHYMEPRPFGNSMNNEQQTRSIRFPMSNNYSNQQRMAMANLSSSPVSSLKCPSPQSFNSIRPQSPMPTPANIVSEPSMVVKKETNDKHLRQALSSTLSSAKENRIETVEMTRPLYKRIKPLTNIGNVDHRKILMSLKSGLLAETTWAFDCLNILSNNGSFRLASVPSMLTNLMDYYKCYLNTIFDDMFADTENDYQIKIIRSKHDNGDEMGKEELDKLIRKGEKMFLLDSTNYTFKSRNGLPVEVKTEPQFDLRGIPISNDLSHLEETCDYTYFQDGNGLVTAHIVTTMGPFEVPESFVQKSKPIDSKLHDHICDDGEIGLNAPKRKLDTDFEAELIRPNTLCARGERLESLIKRCYCLSTIIRNLSFMPENSHLMAQNSALLLVLARLLTFNHVHHEKKSFATILNCIENKSNEKENQEAHEVFNDYSLDALHLIRMNTMVTLSNMSEFIDLADYSDKIILPLLDSLLHWAVCPSSYAKDHHPPDNLSFQLLSFEIIVKMSMKVANIDLMLATPPFSRLEDFYKILVCSIGKEEDQVLRELSLVILTNFACADILSARIILHMDYSICNLLTFIEQYEFSKRTQMYNRYNTHTEPFTISYMLKNAALTLRTLAAECERKDLQMIKKHEERIVDLTMSILLEPEVSLILADLIYILSNDKSK</sequence>
<comment type="subcellular location">
    <subcellularLocation>
        <location evidence="1">Nucleus</location>
    </subcellularLocation>
</comment>
<name>A0A9Q0MBM2_BLOTA</name>
<feature type="compositionally biased region" description="Low complexity" evidence="3">
    <location>
        <begin position="183"/>
        <end position="206"/>
    </location>
</feature>
<feature type="compositionally biased region" description="Low complexity" evidence="3">
    <location>
        <begin position="166"/>
        <end position="176"/>
    </location>
</feature>
<keyword evidence="2" id="KW-0539">Nucleus</keyword>
<dbReference type="GO" id="GO:0031491">
    <property type="term" value="F:nucleosome binding"/>
    <property type="evidence" value="ECO:0007669"/>
    <property type="project" value="TreeGrafter"/>
</dbReference>
<dbReference type="GO" id="GO:0035060">
    <property type="term" value="C:brahma complex"/>
    <property type="evidence" value="ECO:0007669"/>
    <property type="project" value="InterPro"/>
</dbReference>
<evidence type="ECO:0000256" key="3">
    <source>
        <dbReference type="SAM" id="MobiDB-lite"/>
    </source>
</evidence>
<dbReference type="InterPro" id="IPR021906">
    <property type="entry name" value="BAF250/Osa"/>
</dbReference>
<evidence type="ECO:0000313" key="6">
    <source>
        <dbReference type="Proteomes" id="UP001142055"/>
    </source>
</evidence>
<comment type="caution">
    <text evidence="5">The sequence shown here is derived from an EMBL/GenBank/DDBJ whole genome shotgun (WGS) entry which is preliminary data.</text>
</comment>
<feature type="compositionally biased region" description="Polar residues" evidence="3">
    <location>
        <begin position="207"/>
        <end position="219"/>
    </location>
</feature>
<feature type="compositionally biased region" description="Low complexity" evidence="3">
    <location>
        <begin position="265"/>
        <end position="275"/>
    </location>
</feature>
<feature type="compositionally biased region" description="Polar residues" evidence="3">
    <location>
        <begin position="93"/>
        <end position="109"/>
    </location>
</feature>
<feature type="compositionally biased region" description="Polar residues" evidence="3">
    <location>
        <begin position="1"/>
        <end position="11"/>
    </location>
</feature>
<feature type="compositionally biased region" description="Polar residues" evidence="3">
    <location>
        <begin position="117"/>
        <end position="135"/>
    </location>
</feature>
<feature type="compositionally biased region" description="Polar residues" evidence="3">
    <location>
        <begin position="73"/>
        <end position="84"/>
    </location>
</feature>
<dbReference type="InterPro" id="IPR033388">
    <property type="entry name" value="BAF250_C"/>
</dbReference>
<dbReference type="GO" id="GO:0071565">
    <property type="term" value="C:nBAF complex"/>
    <property type="evidence" value="ECO:0007669"/>
    <property type="project" value="TreeGrafter"/>
</dbReference>
<keyword evidence="6" id="KW-1185">Reference proteome</keyword>
<protein>
    <recommendedName>
        <fullName evidence="4">SWI/SNF-like complex subunit BAF250 C-terminal domain-containing protein</fullName>
    </recommendedName>
</protein>
<organism evidence="5 6">
    <name type="scientific">Blomia tropicalis</name>
    <name type="common">Mite</name>
    <dbReference type="NCBI Taxonomy" id="40697"/>
    <lineage>
        <taxon>Eukaryota</taxon>
        <taxon>Metazoa</taxon>
        <taxon>Ecdysozoa</taxon>
        <taxon>Arthropoda</taxon>
        <taxon>Chelicerata</taxon>
        <taxon>Arachnida</taxon>
        <taxon>Acari</taxon>
        <taxon>Acariformes</taxon>
        <taxon>Sarcoptiformes</taxon>
        <taxon>Astigmata</taxon>
        <taxon>Glycyphagoidea</taxon>
        <taxon>Echimyopodidae</taxon>
        <taxon>Blomia</taxon>
    </lineage>
</organism>
<dbReference type="PANTHER" id="PTHR12656:SF5">
    <property type="entry name" value="TRITHORAX GROUP PROTEIN OSA"/>
    <property type="match status" value="1"/>
</dbReference>
<feature type="region of interest" description="Disordered" evidence="3">
    <location>
        <begin position="1"/>
        <end position="220"/>
    </location>
</feature>
<gene>
    <name evidence="5" type="ORF">RDWZM_000798</name>
</gene>
<dbReference type="GO" id="GO:0045893">
    <property type="term" value="P:positive regulation of DNA-templated transcription"/>
    <property type="evidence" value="ECO:0007669"/>
    <property type="project" value="TreeGrafter"/>
</dbReference>
<dbReference type="AlphaFoldDB" id="A0A9Q0MBM2"/>
<dbReference type="PANTHER" id="PTHR12656">
    <property type="entry name" value="BRG-1 ASSOCIATED FACTOR 250 BAF250"/>
    <property type="match status" value="1"/>
</dbReference>
<reference evidence="5" key="1">
    <citation type="submission" date="2022-12" db="EMBL/GenBank/DDBJ databases">
        <title>Genome assemblies of Blomia tropicalis.</title>
        <authorList>
            <person name="Cui Y."/>
        </authorList>
    </citation>
    <scope>NUCLEOTIDE SEQUENCE</scope>
    <source>
        <tissue evidence="5">Adult mites</tissue>
    </source>
</reference>
<evidence type="ECO:0000313" key="5">
    <source>
        <dbReference type="EMBL" id="KAJ6222253.1"/>
    </source>
</evidence>
<dbReference type="Pfam" id="PF12031">
    <property type="entry name" value="BAF250_C"/>
    <property type="match status" value="1"/>
</dbReference>
<accession>A0A9Q0MBM2</accession>